<comment type="caution">
    <text evidence="1">The sequence shown here is derived from an EMBL/GenBank/DDBJ whole genome shotgun (WGS) entry which is preliminary data.</text>
</comment>
<evidence type="ECO:0000313" key="1">
    <source>
        <dbReference type="EMBL" id="KAL3881190.1"/>
    </source>
</evidence>
<dbReference type="AlphaFoldDB" id="A0ABD3X628"/>
<proteinExistence type="predicted"/>
<evidence type="ECO:0000313" key="2">
    <source>
        <dbReference type="Proteomes" id="UP001634394"/>
    </source>
</evidence>
<name>A0ABD3X628_SINWO</name>
<keyword evidence="2" id="KW-1185">Reference proteome</keyword>
<organism evidence="1 2">
    <name type="scientific">Sinanodonta woodiana</name>
    <name type="common">Chinese pond mussel</name>
    <name type="synonym">Anodonta woodiana</name>
    <dbReference type="NCBI Taxonomy" id="1069815"/>
    <lineage>
        <taxon>Eukaryota</taxon>
        <taxon>Metazoa</taxon>
        <taxon>Spiralia</taxon>
        <taxon>Lophotrochozoa</taxon>
        <taxon>Mollusca</taxon>
        <taxon>Bivalvia</taxon>
        <taxon>Autobranchia</taxon>
        <taxon>Heteroconchia</taxon>
        <taxon>Palaeoheterodonta</taxon>
        <taxon>Unionida</taxon>
        <taxon>Unionoidea</taxon>
        <taxon>Unionidae</taxon>
        <taxon>Unioninae</taxon>
        <taxon>Sinanodonta</taxon>
    </lineage>
</organism>
<accession>A0ABD3X628</accession>
<dbReference type="Proteomes" id="UP001634394">
    <property type="component" value="Unassembled WGS sequence"/>
</dbReference>
<protein>
    <submittedName>
        <fullName evidence="1">Uncharacterized protein</fullName>
    </submittedName>
</protein>
<reference evidence="1 2" key="1">
    <citation type="submission" date="2024-11" db="EMBL/GenBank/DDBJ databases">
        <title>Chromosome-level genome assembly of the freshwater bivalve Anodonta woodiana.</title>
        <authorList>
            <person name="Chen X."/>
        </authorList>
    </citation>
    <scope>NUCLEOTIDE SEQUENCE [LARGE SCALE GENOMIC DNA]</scope>
    <source>
        <strain evidence="1">MN2024</strain>
        <tissue evidence="1">Gills</tissue>
    </source>
</reference>
<gene>
    <name evidence="1" type="ORF">ACJMK2_027647</name>
</gene>
<dbReference type="EMBL" id="JBJQND010000003">
    <property type="protein sequence ID" value="KAL3881190.1"/>
    <property type="molecule type" value="Genomic_DNA"/>
</dbReference>
<sequence>MAALSVGWIGRNVYATRGPSVVRPSSSGAHMRQAVQMLHINPTRHATQILIEYLCRQWLDNPVFPAEAWSVYLQKIGTNNDVEGQLVPQLWSEADLLCLAVQFNDKGRERRYYRFE</sequence>